<organism evidence="1">
    <name type="scientific">marine metagenome</name>
    <dbReference type="NCBI Taxonomy" id="408172"/>
    <lineage>
        <taxon>unclassified sequences</taxon>
        <taxon>metagenomes</taxon>
        <taxon>ecological metagenomes</taxon>
    </lineage>
</organism>
<protein>
    <submittedName>
        <fullName evidence="1">Uncharacterized protein</fullName>
    </submittedName>
</protein>
<proteinExistence type="predicted"/>
<accession>A0A381Q4F5</accession>
<gene>
    <name evidence="1" type="ORF">METZ01_LOCUS27056</name>
</gene>
<evidence type="ECO:0000313" key="1">
    <source>
        <dbReference type="EMBL" id="SUZ74202.1"/>
    </source>
</evidence>
<name>A0A381Q4F5_9ZZZZ</name>
<sequence length="40" mass="4712">METRGFVLKLLGKKRAPSEHFPKTLRYYSMQVLFMSSVYA</sequence>
<dbReference type="EMBL" id="UINC01001204">
    <property type="protein sequence ID" value="SUZ74202.1"/>
    <property type="molecule type" value="Genomic_DNA"/>
</dbReference>
<dbReference type="AlphaFoldDB" id="A0A381Q4F5"/>
<reference evidence="1" key="1">
    <citation type="submission" date="2018-05" db="EMBL/GenBank/DDBJ databases">
        <authorList>
            <person name="Lanie J.A."/>
            <person name="Ng W.-L."/>
            <person name="Kazmierczak K.M."/>
            <person name="Andrzejewski T.M."/>
            <person name="Davidsen T.M."/>
            <person name="Wayne K.J."/>
            <person name="Tettelin H."/>
            <person name="Glass J.I."/>
            <person name="Rusch D."/>
            <person name="Podicherti R."/>
            <person name="Tsui H.-C.T."/>
            <person name="Winkler M.E."/>
        </authorList>
    </citation>
    <scope>NUCLEOTIDE SEQUENCE</scope>
</reference>